<feature type="domain" description="O-methyltransferase C-terminal" evidence="5">
    <location>
        <begin position="117"/>
        <end position="321"/>
    </location>
</feature>
<keyword evidence="8" id="KW-1185">Reference proteome</keyword>
<feature type="active site" description="Proton acceptor" evidence="4">
    <location>
        <position position="252"/>
    </location>
</feature>
<evidence type="ECO:0000256" key="2">
    <source>
        <dbReference type="ARBA" id="ARBA00022679"/>
    </source>
</evidence>
<evidence type="ECO:0000313" key="8">
    <source>
        <dbReference type="Proteomes" id="UP000183613"/>
    </source>
</evidence>
<keyword evidence="1" id="KW-0489">Methyltransferase</keyword>
<organism evidence="7 8">
    <name type="scientific">Pseudomonas deceptionensis</name>
    <dbReference type="NCBI Taxonomy" id="882211"/>
    <lineage>
        <taxon>Bacteria</taxon>
        <taxon>Pseudomonadati</taxon>
        <taxon>Pseudomonadota</taxon>
        <taxon>Gammaproteobacteria</taxon>
        <taxon>Pseudomonadales</taxon>
        <taxon>Pseudomonadaceae</taxon>
        <taxon>Pseudomonas</taxon>
    </lineage>
</organism>
<dbReference type="GO" id="GO:0008171">
    <property type="term" value="F:O-methyltransferase activity"/>
    <property type="evidence" value="ECO:0007669"/>
    <property type="project" value="InterPro"/>
</dbReference>
<dbReference type="PIRSF" id="PIRSF005739">
    <property type="entry name" value="O-mtase"/>
    <property type="match status" value="1"/>
</dbReference>
<dbReference type="InterPro" id="IPR036390">
    <property type="entry name" value="WH_DNA-bd_sf"/>
</dbReference>
<dbReference type="InterPro" id="IPR029063">
    <property type="entry name" value="SAM-dependent_MTases_sf"/>
</dbReference>
<dbReference type="Gene3D" id="1.10.10.10">
    <property type="entry name" value="Winged helix-like DNA-binding domain superfamily/Winged helix DNA-binding domain"/>
    <property type="match status" value="1"/>
</dbReference>
<dbReference type="CDD" id="cd02440">
    <property type="entry name" value="AdoMet_MTases"/>
    <property type="match status" value="1"/>
</dbReference>
<evidence type="ECO:0000259" key="5">
    <source>
        <dbReference type="Pfam" id="PF00891"/>
    </source>
</evidence>
<proteinExistence type="predicted"/>
<dbReference type="PANTHER" id="PTHR43712:SF2">
    <property type="entry name" value="O-METHYLTRANSFERASE CICE"/>
    <property type="match status" value="1"/>
</dbReference>
<sequence length="343" mass="38286">MTKQMQSQLVLKNEDAALHLLDQTMGYTYQAALRAVAQLGVADYLADGPKSVVDLAQAVGAEPQKLQRLLRVTATRDIFREVEPGVFELTPAADYLRTDADHSLRSAVLMLTDETFWRPIGELIESARGNPPFRHLYGKSFFEYWSQAGAQAEDFHVGMSSMSEVENIFLVRSYEFPDGATVADIAGGFGGLLLRVLQTNPSLHGILYDQPHVLERNRLGELADNSRWELSSGDFFKSAPKADIYLLKYIMHDWPDEQASLILKNIRKAMNPGARILIMDPLIPEGNTPHSGKLMDLLCMGIYEGGRERTKKEFEQLLASADMRLNRTIDTGCYVSIIEACAV</sequence>
<dbReference type="Gene3D" id="3.40.50.150">
    <property type="entry name" value="Vaccinia Virus protein VP39"/>
    <property type="match status" value="1"/>
</dbReference>
<evidence type="ECO:0000259" key="6">
    <source>
        <dbReference type="Pfam" id="PF08100"/>
    </source>
</evidence>
<dbReference type="Pfam" id="PF00891">
    <property type="entry name" value="Methyltransf_2"/>
    <property type="match status" value="1"/>
</dbReference>
<dbReference type="SUPFAM" id="SSF53335">
    <property type="entry name" value="S-adenosyl-L-methionine-dependent methyltransferases"/>
    <property type="match status" value="1"/>
</dbReference>
<dbReference type="InterPro" id="IPR016461">
    <property type="entry name" value="COMT-like"/>
</dbReference>
<dbReference type="PROSITE" id="PS51683">
    <property type="entry name" value="SAM_OMT_II"/>
    <property type="match status" value="1"/>
</dbReference>
<dbReference type="GO" id="GO:0046983">
    <property type="term" value="F:protein dimerization activity"/>
    <property type="evidence" value="ECO:0007669"/>
    <property type="project" value="InterPro"/>
</dbReference>
<reference evidence="7" key="1">
    <citation type="submission" date="2016-10" db="EMBL/GenBank/DDBJ databases">
        <authorList>
            <person name="Varghese N."/>
            <person name="Submissions S."/>
        </authorList>
    </citation>
    <scope>NUCLEOTIDE SEQUENCE [LARGE SCALE GENOMIC DNA]</scope>
    <source>
        <strain evidence="7">LMG 25555</strain>
    </source>
</reference>
<dbReference type="Proteomes" id="UP000183613">
    <property type="component" value="Unassembled WGS sequence"/>
</dbReference>
<dbReference type="Pfam" id="PF08100">
    <property type="entry name" value="Dimerisation"/>
    <property type="match status" value="1"/>
</dbReference>
<dbReference type="InterPro" id="IPR036388">
    <property type="entry name" value="WH-like_DNA-bd_sf"/>
</dbReference>
<dbReference type="InterPro" id="IPR001077">
    <property type="entry name" value="COMT_C"/>
</dbReference>
<dbReference type="SUPFAM" id="SSF46785">
    <property type="entry name" value="Winged helix' DNA-binding domain"/>
    <property type="match status" value="1"/>
</dbReference>
<dbReference type="InterPro" id="IPR012967">
    <property type="entry name" value="COMT_dimerisation"/>
</dbReference>
<evidence type="ECO:0000256" key="3">
    <source>
        <dbReference type="ARBA" id="ARBA00022691"/>
    </source>
</evidence>
<evidence type="ECO:0000256" key="4">
    <source>
        <dbReference type="PIRSR" id="PIRSR005739-1"/>
    </source>
</evidence>
<keyword evidence="3" id="KW-0949">S-adenosyl-L-methionine</keyword>
<name>A0A1H5MFY9_PSEDM</name>
<comment type="caution">
    <text evidence="7">The sequence shown here is derived from an EMBL/GenBank/DDBJ whole genome shotgun (WGS) entry which is preliminary data.</text>
</comment>
<accession>A0A1H5MFY9</accession>
<feature type="domain" description="O-methyltransferase dimerisation" evidence="6">
    <location>
        <begin position="24"/>
        <end position="97"/>
    </location>
</feature>
<protein>
    <submittedName>
        <fullName evidence="7">O-methyltransferase</fullName>
    </submittedName>
</protein>
<evidence type="ECO:0000313" key="7">
    <source>
        <dbReference type="EMBL" id="SEE87601.1"/>
    </source>
</evidence>
<dbReference type="RefSeq" id="WP_206540730.1">
    <property type="nucleotide sequence ID" value="NZ_FNUD01000002.1"/>
</dbReference>
<dbReference type="AlphaFoldDB" id="A0A1H5MFY9"/>
<dbReference type="EMBL" id="FNUD01000002">
    <property type="protein sequence ID" value="SEE87601.1"/>
    <property type="molecule type" value="Genomic_DNA"/>
</dbReference>
<dbReference type="GO" id="GO:0032259">
    <property type="term" value="P:methylation"/>
    <property type="evidence" value="ECO:0007669"/>
    <property type="project" value="UniProtKB-KW"/>
</dbReference>
<dbReference type="PANTHER" id="PTHR43712">
    <property type="entry name" value="PUTATIVE (AFU_ORTHOLOGUE AFUA_4G14580)-RELATED"/>
    <property type="match status" value="1"/>
</dbReference>
<evidence type="ECO:0000256" key="1">
    <source>
        <dbReference type="ARBA" id="ARBA00022603"/>
    </source>
</evidence>
<gene>
    <name evidence="7" type="ORF">SAMN04489800_2578</name>
</gene>
<keyword evidence="2" id="KW-0808">Transferase</keyword>